<dbReference type="GO" id="GO:0004619">
    <property type="term" value="F:phosphoglycerate mutase activity"/>
    <property type="evidence" value="ECO:0007669"/>
    <property type="project" value="UniProtKB-UniRule"/>
</dbReference>
<evidence type="ECO:0000256" key="5">
    <source>
        <dbReference type="ARBA" id="ARBA00022723"/>
    </source>
</evidence>
<dbReference type="Gene3D" id="3.40.1450.10">
    <property type="entry name" value="BPG-independent phosphoglycerate mutase, domain B"/>
    <property type="match status" value="1"/>
</dbReference>
<proteinExistence type="inferred from homology"/>
<dbReference type="Gene3D" id="3.40.720.10">
    <property type="entry name" value="Alkaline Phosphatase, subunit A"/>
    <property type="match status" value="1"/>
</dbReference>
<evidence type="ECO:0000256" key="1">
    <source>
        <dbReference type="ARBA" id="ARBA00000370"/>
    </source>
</evidence>
<gene>
    <name evidence="9" type="primary">gpmI</name>
    <name evidence="15" type="ORF">A2V69_02920</name>
</gene>
<dbReference type="CDD" id="cd16010">
    <property type="entry name" value="iPGM"/>
    <property type="match status" value="1"/>
</dbReference>
<feature type="domain" description="BPG-independent PGAM N-terminal" evidence="14">
    <location>
        <begin position="84"/>
        <end position="299"/>
    </location>
</feature>
<dbReference type="PANTHER" id="PTHR31637">
    <property type="entry name" value="2,3-BISPHOSPHOGLYCERATE-INDEPENDENT PHOSPHOGLYCERATE MUTASE"/>
    <property type="match status" value="1"/>
</dbReference>
<feature type="binding site" evidence="9 12">
    <location>
        <position position="443"/>
    </location>
    <ligand>
        <name>Mn(2+)</name>
        <dbReference type="ChEBI" id="CHEBI:29035"/>
        <label>2</label>
    </ligand>
</feature>
<dbReference type="GO" id="GO:0030145">
    <property type="term" value="F:manganese ion binding"/>
    <property type="evidence" value="ECO:0007669"/>
    <property type="project" value="UniProtKB-UniRule"/>
</dbReference>
<comment type="pathway">
    <text evidence="3 9">Carbohydrate degradation; glycolysis; pyruvate from D-glyceraldehyde 3-phosphate: step 3/5.</text>
</comment>
<dbReference type="FunFam" id="3.40.1450.10:FF:000002">
    <property type="entry name" value="2,3-bisphosphoglycerate-independent phosphoglycerate mutase"/>
    <property type="match status" value="1"/>
</dbReference>
<dbReference type="NCBIfam" id="TIGR01307">
    <property type="entry name" value="pgm_bpd_ind"/>
    <property type="match status" value="1"/>
</dbReference>
<feature type="binding site" evidence="9 12">
    <location>
        <position position="461"/>
    </location>
    <ligand>
        <name>Mn(2+)</name>
        <dbReference type="ChEBI" id="CHEBI:29035"/>
        <label>1</label>
    </ligand>
</feature>
<reference evidence="15 16" key="1">
    <citation type="journal article" date="2016" name="Nat. Commun.">
        <title>Thousands of microbial genomes shed light on interconnected biogeochemical processes in an aquifer system.</title>
        <authorList>
            <person name="Anantharaman K."/>
            <person name="Brown C.T."/>
            <person name="Hug L.A."/>
            <person name="Sharon I."/>
            <person name="Castelle C.J."/>
            <person name="Probst A.J."/>
            <person name="Thomas B.C."/>
            <person name="Singh A."/>
            <person name="Wilkins M.J."/>
            <person name="Karaoz U."/>
            <person name="Brodie E.L."/>
            <person name="Williams K.H."/>
            <person name="Hubbard S.S."/>
            <person name="Banfield J.F."/>
        </authorList>
    </citation>
    <scope>NUCLEOTIDE SEQUENCE [LARGE SCALE GENOMIC DNA]</scope>
</reference>
<feature type="active site" description="Phosphoserine intermediate" evidence="9 11">
    <location>
        <position position="64"/>
    </location>
</feature>
<comment type="similarity">
    <text evidence="4 9">Belongs to the BPG-independent phosphoglycerate mutase family.</text>
</comment>
<protein>
    <recommendedName>
        <fullName evidence="9 10">2,3-bisphosphoglycerate-independent phosphoglycerate mutase</fullName>
        <shortName evidence="9">BPG-independent PGAM</shortName>
        <shortName evidence="9">Phosphoglyceromutase</shortName>
        <shortName evidence="9">iPGM</shortName>
        <ecNumber evidence="9 10">5.4.2.12</ecNumber>
    </recommendedName>
</protein>
<dbReference type="Proteomes" id="UP000177810">
    <property type="component" value="Unassembled WGS sequence"/>
</dbReference>
<keyword evidence="7 9" id="KW-0464">Manganese</keyword>
<dbReference type="STRING" id="1801990.A2V69_02920"/>
<evidence type="ECO:0000256" key="10">
    <source>
        <dbReference type="NCBIfam" id="TIGR01307"/>
    </source>
</evidence>
<keyword evidence="8 9" id="KW-0413">Isomerase</keyword>
<dbReference type="InterPro" id="IPR017850">
    <property type="entry name" value="Alkaline_phosphatase_core_sf"/>
</dbReference>
<organism evidence="15 16">
    <name type="scientific">Candidatus Portnoybacteria bacterium RBG_13_40_8</name>
    <dbReference type="NCBI Taxonomy" id="1801990"/>
    <lineage>
        <taxon>Bacteria</taxon>
        <taxon>Candidatus Portnoyibacteriota</taxon>
    </lineage>
</organism>
<dbReference type="HAMAP" id="MF_01038">
    <property type="entry name" value="GpmI"/>
    <property type="match status" value="1"/>
</dbReference>
<evidence type="ECO:0000256" key="2">
    <source>
        <dbReference type="ARBA" id="ARBA00002315"/>
    </source>
</evidence>
<comment type="cofactor">
    <cofactor evidence="9">
        <name>Mn(2+)</name>
        <dbReference type="ChEBI" id="CHEBI:29035"/>
    </cofactor>
    <text evidence="9">Binds 2 manganese ions per subunit.</text>
</comment>
<comment type="caution">
    <text evidence="15">The sequence shown here is derived from an EMBL/GenBank/DDBJ whole genome shotgun (WGS) entry which is preliminary data.</text>
</comment>
<evidence type="ECO:0000259" key="14">
    <source>
        <dbReference type="Pfam" id="PF06415"/>
    </source>
</evidence>
<feature type="binding site" evidence="9">
    <location>
        <position position="335"/>
    </location>
    <ligand>
        <name>substrate</name>
    </ligand>
</feature>
<feature type="binding site" evidence="9">
    <location>
        <position position="125"/>
    </location>
    <ligand>
        <name>substrate</name>
    </ligand>
</feature>
<dbReference type="AlphaFoldDB" id="A0A1G2F5V8"/>
<dbReference type="UniPathway" id="UPA00109">
    <property type="reaction ID" value="UER00186"/>
</dbReference>
<dbReference type="InterPro" id="IPR036646">
    <property type="entry name" value="PGAM_B_sf"/>
</dbReference>
<dbReference type="Pfam" id="PF06415">
    <property type="entry name" value="iPGM_N"/>
    <property type="match status" value="1"/>
</dbReference>
<dbReference type="GO" id="GO:0006007">
    <property type="term" value="P:glucose catabolic process"/>
    <property type="evidence" value="ECO:0007669"/>
    <property type="project" value="InterPro"/>
</dbReference>
<evidence type="ECO:0000256" key="6">
    <source>
        <dbReference type="ARBA" id="ARBA00023152"/>
    </source>
</evidence>
<dbReference type="GO" id="GO:0005829">
    <property type="term" value="C:cytosol"/>
    <property type="evidence" value="ECO:0007669"/>
    <property type="project" value="TreeGrafter"/>
</dbReference>
<dbReference type="PANTHER" id="PTHR31637:SF0">
    <property type="entry name" value="2,3-BISPHOSPHOGLYCERATE-INDEPENDENT PHOSPHOGLYCERATE MUTASE"/>
    <property type="match status" value="1"/>
</dbReference>
<dbReference type="InterPro" id="IPR011258">
    <property type="entry name" value="BPG-indep_PGM_N"/>
</dbReference>
<keyword evidence="5 9" id="KW-0479">Metal-binding</keyword>
<name>A0A1G2F5V8_9BACT</name>
<dbReference type="SUPFAM" id="SSF64158">
    <property type="entry name" value="2,3-Bisphosphoglycerate-independent phosphoglycerate mutase, substrate-binding domain"/>
    <property type="match status" value="1"/>
</dbReference>
<dbReference type="GO" id="GO:0006096">
    <property type="term" value="P:glycolytic process"/>
    <property type="evidence" value="ECO:0007669"/>
    <property type="project" value="UniProtKB-UniRule"/>
</dbReference>
<evidence type="ECO:0000256" key="11">
    <source>
        <dbReference type="PIRSR" id="PIRSR001492-1"/>
    </source>
</evidence>
<feature type="binding site" evidence="9 12">
    <location>
        <position position="401"/>
    </location>
    <ligand>
        <name>Mn(2+)</name>
        <dbReference type="ChEBI" id="CHEBI:29035"/>
        <label>1</label>
    </ligand>
</feature>
<feature type="domain" description="Metalloenzyme" evidence="13">
    <location>
        <begin position="6"/>
        <end position="511"/>
    </location>
</feature>
<feature type="binding site" evidence="9">
    <location>
        <position position="186"/>
    </location>
    <ligand>
        <name>substrate</name>
    </ligand>
</feature>
<keyword evidence="6 9" id="KW-0324">Glycolysis</keyword>
<comment type="subunit">
    <text evidence="9">Monomer.</text>
</comment>
<sequence>MIKVMKPIVLAILDGWGIGQSIKNNPIIQAKIPNIKKVEKNYPACSLQASGIAVGLPWNEAGNSEVGHIVMGSGQIVYQYLPRISMEIKNGKFFNNLALLKTIEHIRKNNSTLHLIGLISSGNVHSYLEHVYGLLELARQKNIEKLFLHLFTDGKDAPLKESAKIISSLQQRLKDSSWKIATLIGRFFAMDRSQNWARTEKAYNLLTQGIGEKTLNPVEKIEEYYEQGVTDTYIGPIVIINEFDEPVGLIKNDDAVIFFNFREDGAKQLTKAFVLENFTEFPRQYINNLFFCAMTQYDKKLPIEVAYPPIEIKNHLTEVLGQNAKRVLKIAETEKYAHVTLFFNGGKEGLCPYEDRQLIPTKIVSHYEESPEMQAEKVTDEVIKGIKNKYDLIVVNYANPDIIAHTGDIKAAIKAVEFMDKTIKRLIGMAEYGECILIITSDHGHIEEMVDLQTGEPRTEHSINPVPFYLVGQEFKRQESRSREEIESLYYEPRGILCDIAPTILELMQISKPPEMNGTSLLKVIK</sequence>
<dbReference type="EMBL" id="MHMT01000008">
    <property type="protein sequence ID" value="OGZ33000.1"/>
    <property type="molecule type" value="Genomic_DNA"/>
</dbReference>
<evidence type="ECO:0000256" key="8">
    <source>
        <dbReference type="ARBA" id="ARBA00023235"/>
    </source>
</evidence>
<dbReference type="Pfam" id="PF01676">
    <property type="entry name" value="Metalloenzyme"/>
    <property type="match status" value="1"/>
</dbReference>
<feature type="binding site" evidence="9 12">
    <location>
        <position position="442"/>
    </location>
    <ligand>
        <name>Mn(2+)</name>
        <dbReference type="ChEBI" id="CHEBI:29035"/>
        <label>2</label>
    </ligand>
</feature>
<comment type="function">
    <text evidence="2 9">Catalyzes the interconversion of 2-phosphoglycerate and 3-phosphoglycerate.</text>
</comment>
<dbReference type="SUPFAM" id="SSF53649">
    <property type="entry name" value="Alkaline phosphatase-like"/>
    <property type="match status" value="1"/>
</dbReference>
<comment type="catalytic activity">
    <reaction evidence="1 9">
        <text>(2R)-2-phosphoglycerate = (2R)-3-phosphoglycerate</text>
        <dbReference type="Rhea" id="RHEA:15901"/>
        <dbReference type="ChEBI" id="CHEBI:58272"/>
        <dbReference type="ChEBI" id="CHEBI:58289"/>
        <dbReference type="EC" id="5.4.2.12"/>
    </reaction>
</comment>
<evidence type="ECO:0000256" key="9">
    <source>
        <dbReference type="HAMAP-Rule" id="MF_01038"/>
    </source>
</evidence>
<dbReference type="InterPro" id="IPR005995">
    <property type="entry name" value="Pgm_bpd_ind"/>
</dbReference>
<evidence type="ECO:0000259" key="13">
    <source>
        <dbReference type="Pfam" id="PF01676"/>
    </source>
</evidence>
<evidence type="ECO:0000313" key="16">
    <source>
        <dbReference type="Proteomes" id="UP000177810"/>
    </source>
</evidence>
<comment type="caution">
    <text evidence="9">Lacks conserved residue(s) required for the propagation of feature annotation.</text>
</comment>
<evidence type="ECO:0000256" key="3">
    <source>
        <dbReference type="ARBA" id="ARBA00004798"/>
    </source>
</evidence>
<dbReference type="PIRSF" id="PIRSF001492">
    <property type="entry name" value="IPGAM"/>
    <property type="match status" value="1"/>
</dbReference>
<dbReference type="InterPro" id="IPR006124">
    <property type="entry name" value="Metalloenzyme"/>
</dbReference>
<evidence type="ECO:0000256" key="12">
    <source>
        <dbReference type="PIRSR" id="PIRSR001492-3"/>
    </source>
</evidence>
<evidence type="ECO:0000256" key="7">
    <source>
        <dbReference type="ARBA" id="ARBA00023211"/>
    </source>
</evidence>
<feature type="binding site" evidence="9 12">
    <location>
        <position position="405"/>
    </location>
    <ligand>
        <name>Mn(2+)</name>
        <dbReference type="ChEBI" id="CHEBI:29035"/>
        <label>1</label>
    </ligand>
</feature>
<feature type="binding site" evidence="9">
    <location>
        <position position="192"/>
    </location>
    <ligand>
        <name>substrate</name>
    </ligand>
</feature>
<dbReference type="EC" id="5.4.2.12" evidence="9 10"/>
<evidence type="ECO:0000256" key="4">
    <source>
        <dbReference type="ARBA" id="ARBA00008819"/>
    </source>
</evidence>
<feature type="binding site" evidence="9 12">
    <location>
        <position position="64"/>
    </location>
    <ligand>
        <name>Mn(2+)</name>
        <dbReference type="ChEBI" id="CHEBI:29035"/>
        <label>2</label>
    </ligand>
</feature>
<feature type="binding site" evidence="9 12">
    <location>
        <position position="14"/>
    </location>
    <ligand>
        <name>Mn(2+)</name>
        <dbReference type="ChEBI" id="CHEBI:29035"/>
        <label>2</label>
    </ligand>
</feature>
<evidence type="ECO:0000313" key="15">
    <source>
        <dbReference type="EMBL" id="OGZ33000.1"/>
    </source>
</evidence>
<accession>A0A1G2F5V8</accession>